<name>A0A6J0BPZ7_NEOLC</name>
<evidence type="ECO:0000313" key="2">
    <source>
        <dbReference type="Proteomes" id="UP000829291"/>
    </source>
</evidence>
<dbReference type="PANTHER" id="PTHR12334:SF6">
    <property type="entry name" value="BAG FAMILY MOLECULAR CHAPERONE REGULATOR 2"/>
    <property type="match status" value="1"/>
</dbReference>
<dbReference type="AlphaFoldDB" id="A0A6J0BPZ7"/>
<dbReference type="Proteomes" id="UP000829291">
    <property type="component" value="Chromosome 5"/>
</dbReference>
<gene>
    <name evidence="3" type="primary">LOC107222094</name>
</gene>
<dbReference type="GO" id="GO:0051087">
    <property type="term" value="F:protein-folding chaperone binding"/>
    <property type="evidence" value="ECO:0007669"/>
    <property type="project" value="InterPro"/>
</dbReference>
<dbReference type="RefSeq" id="XP_015516796.1">
    <property type="nucleotide sequence ID" value="XM_015661310.2"/>
</dbReference>
<evidence type="ECO:0000256" key="1">
    <source>
        <dbReference type="SAM" id="Coils"/>
    </source>
</evidence>
<sequence length="167" mass="19720">MDNKQRDRLVSILDQVEARVEELRREAWELEEKKENLLSTLDALQNNESVFELVTEEREEIMRSVERLWVRTSTVEILIETQRNTDQEESLHKVNDLIDSLVIQLQEDPQATRERCRRFMSACTSHGPEYSEQVFESAILGCTLDDQKRIKKRLQGLLDYISKMHTI</sequence>
<dbReference type="GO" id="GO:0050821">
    <property type="term" value="P:protein stabilization"/>
    <property type="evidence" value="ECO:0007669"/>
    <property type="project" value="TreeGrafter"/>
</dbReference>
<keyword evidence="2" id="KW-1185">Reference proteome</keyword>
<dbReference type="InterPro" id="IPR037689">
    <property type="entry name" value="BAG2"/>
</dbReference>
<dbReference type="GeneID" id="107222094"/>
<dbReference type="Gene3D" id="1.20.58.890">
    <property type="match status" value="1"/>
</dbReference>
<proteinExistence type="predicted"/>
<dbReference type="InParanoid" id="A0A6J0BPZ7"/>
<dbReference type="PANTHER" id="PTHR12334">
    <property type="entry name" value="BAG FAMILY MOLECULAR CHAPERONE REGULATOR 2"/>
    <property type="match status" value="1"/>
</dbReference>
<protein>
    <submittedName>
        <fullName evidence="3">BAG family molecular chaperone regulator 2</fullName>
    </submittedName>
</protein>
<evidence type="ECO:0000313" key="3">
    <source>
        <dbReference type="RefSeq" id="XP_015516796.1"/>
    </source>
</evidence>
<dbReference type="KEGG" id="nlo:107222094"/>
<dbReference type="OrthoDB" id="6284251at2759"/>
<accession>A0A6J0BPZ7</accession>
<feature type="coiled-coil region" evidence="1">
    <location>
        <begin position="6"/>
        <end position="47"/>
    </location>
</feature>
<reference evidence="3" key="1">
    <citation type="submission" date="2025-08" db="UniProtKB">
        <authorList>
            <consortium name="RefSeq"/>
        </authorList>
    </citation>
    <scope>IDENTIFICATION</scope>
    <source>
        <tissue evidence="3">Thorax and Abdomen</tissue>
    </source>
</reference>
<dbReference type="FunCoup" id="A0A6J0BPZ7">
    <property type="interactions" value="365"/>
</dbReference>
<organism evidence="3">
    <name type="scientific">Neodiprion lecontei</name>
    <name type="common">Redheaded pine sawfly</name>
    <dbReference type="NCBI Taxonomy" id="441921"/>
    <lineage>
        <taxon>Eukaryota</taxon>
        <taxon>Metazoa</taxon>
        <taxon>Ecdysozoa</taxon>
        <taxon>Arthropoda</taxon>
        <taxon>Hexapoda</taxon>
        <taxon>Insecta</taxon>
        <taxon>Pterygota</taxon>
        <taxon>Neoptera</taxon>
        <taxon>Endopterygota</taxon>
        <taxon>Hymenoptera</taxon>
        <taxon>Tenthredinoidea</taxon>
        <taxon>Diprionidae</taxon>
        <taxon>Diprioninae</taxon>
        <taxon>Neodiprion</taxon>
    </lineage>
</organism>
<keyword evidence="1" id="KW-0175">Coiled coil</keyword>
<dbReference type="GO" id="GO:0000774">
    <property type="term" value="F:adenyl-nucleotide exchange factor activity"/>
    <property type="evidence" value="ECO:0007669"/>
    <property type="project" value="InterPro"/>
</dbReference>